<reference evidence="4" key="1">
    <citation type="submission" date="2023-08" db="EMBL/GenBank/DDBJ databases">
        <title>Black Yeasts Isolated from many extreme environments.</title>
        <authorList>
            <person name="Coleine C."/>
            <person name="Stajich J.E."/>
            <person name="Selbmann L."/>
        </authorList>
    </citation>
    <scope>NUCLEOTIDE SEQUENCE</scope>
    <source>
        <strain evidence="4">CCFEE 5401</strain>
    </source>
</reference>
<comment type="caution">
    <text evidence="4">The sequence shown here is derived from an EMBL/GenBank/DDBJ whole genome shotgun (WGS) entry which is preliminary data.</text>
</comment>
<proteinExistence type="predicted"/>
<evidence type="ECO:0000256" key="3">
    <source>
        <dbReference type="SAM" id="Phobius"/>
    </source>
</evidence>
<name>A0AAN7TEF5_9PEZI</name>
<dbReference type="Proteomes" id="UP001310890">
    <property type="component" value="Unassembled WGS sequence"/>
</dbReference>
<organism evidence="4 5">
    <name type="scientific">Meristemomyces frigidus</name>
    <dbReference type="NCBI Taxonomy" id="1508187"/>
    <lineage>
        <taxon>Eukaryota</taxon>
        <taxon>Fungi</taxon>
        <taxon>Dikarya</taxon>
        <taxon>Ascomycota</taxon>
        <taxon>Pezizomycotina</taxon>
        <taxon>Dothideomycetes</taxon>
        <taxon>Dothideomycetidae</taxon>
        <taxon>Mycosphaerellales</taxon>
        <taxon>Teratosphaeriaceae</taxon>
        <taxon>Meristemomyces</taxon>
    </lineage>
</organism>
<keyword evidence="1" id="KW-0175">Coiled coil</keyword>
<keyword evidence="3" id="KW-1133">Transmembrane helix</keyword>
<feature type="transmembrane region" description="Helical" evidence="3">
    <location>
        <begin position="134"/>
        <end position="155"/>
    </location>
</feature>
<evidence type="ECO:0000256" key="2">
    <source>
        <dbReference type="SAM" id="MobiDB-lite"/>
    </source>
</evidence>
<evidence type="ECO:0000313" key="5">
    <source>
        <dbReference type="Proteomes" id="UP001310890"/>
    </source>
</evidence>
<dbReference type="AlphaFoldDB" id="A0AAN7TEF5"/>
<protein>
    <submittedName>
        <fullName evidence="4">Uncharacterized protein</fullName>
    </submittedName>
</protein>
<keyword evidence="3" id="KW-0472">Membrane</keyword>
<evidence type="ECO:0000313" key="4">
    <source>
        <dbReference type="EMBL" id="KAK5112779.1"/>
    </source>
</evidence>
<evidence type="ECO:0000256" key="1">
    <source>
        <dbReference type="SAM" id="Coils"/>
    </source>
</evidence>
<keyword evidence="3" id="KW-0812">Transmembrane</keyword>
<accession>A0AAN7TEF5</accession>
<feature type="region of interest" description="Disordered" evidence="2">
    <location>
        <begin position="1"/>
        <end position="45"/>
    </location>
</feature>
<feature type="compositionally biased region" description="Polar residues" evidence="2">
    <location>
        <begin position="12"/>
        <end position="44"/>
    </location>
</feature>
<gene>
    <name evidence="4" type="ORF">LTR62_003877</name>
</gene>
<feature type="coiled-coil region" evidence="1">
    <location>
        <begin position="86"/>
        <end position="113"/>
    </location>
</feature>
<dbReference type="EMBL" id="JAVRRL010000028">
    <property type="protein sequence ID" value="KAK5112779.1"/>
    <property type="molecule type" value="Genomic_DNA"/>
</dbReference>
<sequence>MSNFPQHPASRRPSQTSTSVVPETFCNTTPMPIPSRSITTNSHTSDADFESHNNVHGMAELRARQAHMTETMQQTTWLLQRRAWQQAFTNSELAREQANNAQLQQERDIAVALADCRITEKDQELQKATRHSSLLSWAVIAIAWLVGGYVWWCWYNSPGMVYIRRRNEEFFGQSEGICA</sequence>